<keyword evidence="4" id="KW-0175">Coiled coil</keyword>
<evidence type="ECO:0000256" key="1">
    <source>
        <dbReference type="ARBA" id="ARBA00022737"/>
    </source>
</evidence>
<gene>
    <name evidence="8" type="primary">Contig12931.g13796</name>
    <name evidence="8" type="ORF">STYLEM_10829</name>
</gene>
<dbReference type="Gene3D" id="1.10.287.110">
    <property type="entry name" value="DnaJ domain"/>
    <property type="match status" value="1"/>
</dbReference>
<evidence type="ECO:0000313" key="8">
    <source>
        <dbReference type="EMBL" id="CDW81805.1"/>
    </source>
</evidence>
<dbReference type="CDD" id="cd06257">
    <property type="entry name" value="DnaJ"/>
    <property type="match status" value="1"/>
</dbReference>
<dbReference type="SMART" id="SM00271">
    <property type="entry name" value="DnaJ"/>
    <property type="match status" value="1"/>
</dbReference>
<accession>A0A078AHP9</accession>
<dbReference type="PANTHER" id="PTHR45188">
    <property type="entry name" value="DNAJ PROTEIN P58IPK HOMOLOG"/>
    <property type="match status" value="1"/>
</dbReference>
<sequence>METKAEEKKNLGNEEFKKGNYQKAIKLYSEAIDIKPNEAIYTNRAASQIQLKEFKKAIEDCNMALNINPNFSKAYKRLFRSYLSLGELEKAKESIIKAMTSDPNDKTNQDDMKKYENVATQERVVQRTIEQKDFESAVNYVNQILSECVASEKHCLLKLELLLKGSKLKEAVDFSRELVNNPIFQNSAVIKGARGRLLIYNGDEVEGKKQLLAALQLDPDNQEFKTAIKNIKLQNELKDEATQLFKNNKIEDAIQKFKECLEIDHLNIQYNSTIHFNLGMAYNKLKKNEDALVHLNKAIYLNPQYAKALVKRGEVNQALDNHEEALRDFQAASGFGVQDKIKVAKQKAKEASKKDYYKILGLEKKATDDEIKKAYKKLALKWHPDRNQGSEEQKVKADKMFKDVNEAYTVLSDDKKRKRYDLGGYDPSEPDGGMGGHFSEANIDPNEIFKMFFQTAGGGGGGMSSGMGGGMGGFPGGGGFSFPFGEEMFGGGQTQGSRGGSAFGSSGMGGFPGFTFMSGGMPGGMPGAGREMLPAPTNTLEKIKQQEFLKAKIREAFNIVDQDRKGIVDKREISYLMRYLLQYPSEAQVRDYIIPKLEDDEPSDYIKYEKFEPYMLQVLLSNEFEPNPAEHLLAAFRILDPEGKGYIKKDVMHQLLTTKGIQLRPTEYEFFKQFALDKTGQFIYYEDYVARLIDENERHMEYLLRGYETFKPSMGNKFIFNQKVDKGKMEKLTTNKSGSATLFTQEVTDTQVESFKKAKNAFQENEKKLLNQQIQDLQTTLEINKGIICDLLQCKQLSQVESALVKKFNDENDLLRLRIKTIYHELDEANAQVLLLQQICNELQGKETENAQIFEEQLNELKDKLERKEYFMQTKERKWLEVEKILEEYAEEDEELREKLYDLRVNVFSNKKISNVVEENEKLKVQLDQAHEEIGRLRKQILLMGFGVGKKQKVQRKEGGMHSPKLIEEKKKKEIVEVLDIGGENGEEIEEDNQNQDEDDYTDDEYLGNNDSLQNNPAKKAFMSTAPINFHSNFMAPKVNKLKIKDSKQELKSYSHQLEQALAKIREKYIELEKDHEILNKTYMKQLKQGDSMSNALKKIKSYVQQLTIKESKLCGTCMGVQEINDLRKIIRERVFDVSNEGENTIETLEMSFNKDENWKSKTKVIQTRGQNNTAVARSRQNMNSSSHKKQSVSPFKKITDNDINRLSHIIPEEELDLNGEIYQNKSPFLGGILNSNKISAIGIADSRKDSPFWDQEYMYELQANAKGTQQQMGQGGNQNRHFRGRLDQELNDQFRS</sequence>
<feature type="compositionally biased region" description="Acidic residues" evidence="5">
    <location>
        <begin position="985"/>
        <end position="1006"/>
    </location>
</feature>
<dbReference type="InterPro" id="IPR002048">
    <property type="entry name" value="EF_hand_dom"/>
</dbReference>
<dbReference type="PRINTS" id="PR00625">
    <property type="entry name" value="JDOMAIN"/>
</dbReference>
<dbReference type="SUPFAM" id="SSF47473">
    <property type="entry name" value="EF-hand"/>
    <property type="match status" value="1"/>
</dbReference>
<protein>
    <submittedName>
        <fullName evidence="8">Tpr domain containing protein</fullName>
    </submittedName>
</protein>
<reference evidence="8 9" key="1">
    <citation type="submission" date="2014-06" db="EMBL/GenBank/DDBJ databases">
        <authorList>
            <person name="Swart Estienne"/>
        </authorList>
    </citation>
    <scope>NUCLEOTIDE SEQUENCE [LARGE SCALE GENOMIC DNA]</scope>
    <source>
        <strain evidence="8 9">130c</strain>
    </source>
</reference>
<feature type="coiled-coil region" evidence="4">
    <location>
        <begin position="826"/>
        <end position="940"/>
    </location>
</feature>
<name>A0A078AHP9_STYLE</name>
<keyword evidence="1" id="KW-0677">Repeat</keyword>
<evidence type="ECO:0000259" key="7">
    <source>
        <dbReference type="PROSITE" id="PS50222"/>
    </source>
</evidence>
<feature type="region of interest" description="Disordered" evidence="5">
    <location>
        <begin position="1268"/>
        <end position="1297"/>
    </location>
</feature>
<dbReference type="InterPro" id="IPR001623">
    <property type="entry name" value="DnaJ_domain"/>
</dbReference>
<dbReference type="GO" id="GO:0005509">
    <property type="term" value="F:calcium ion binding"/>
    <property type="evidence" value="ECO:0007669"/>
    <property type="project" value="InterPro"/>
</dbReference>
<proteinExistence type="predicted"/>
<evidence type="ECO:0000256" key="5">
    <source>
        <dbReference type="SAM" id="MobiDB-lite"/>
    </source>
</evidence>
<feature type="domain" description="EF-hand" evidence="7">
    <location>
        <begin position="627"/>
        <end position="662"/>
    </location>
</feature>
<evidence type="ECO:0000256" key="3">
    <source>
        <dbReference type="PROSITE-ProRule" id="PRU00339"/>
    </source>
</evidence>
<dbReference type="Gene3D" id="1.25.40.10">
    <property type="entry name" value="Tetratricopeptide repeat domain"/>
    <property type="match status" value="1"/>
</dbReference>
<feature type="coiled-coil region" evidence="4">
    <location>
        <begin position="752"/>
        <end position="780"/>
    </location>
</feature>
<feature type="domain" description="EF-hand" evidence="7">
    <location>
        <begin position="548"/>
        <end position="583"/>
    </location>
</feature>
<feature type="repeat" description="TPR" evidence="3">
    <location>
        <begin position="72"/>
        <end position="105"/>
    </location>
</feature>
<dbReference type="EMBL" id="CCKQ01010291">
    <property type="protein sequence ID" value="CDW81805.1"/>
    <property type="molecule type" value="Genomic_DNA"/>
</dbReference>
<keyword evidence="2 3" id="KW-0802">TPR repeat</keyword>
<feature type="region of interest" description="Disordered" evidence="5">
    <location>
        <begin position="983"/>
        <end position="1016"/>
    </location>
</feature>
<dbReference type="Proteomes" id="UP000039865">
    <property type="component" value="Unassembled WGS sequence"/>
</dbReference>
<evidence type="ECO:0000256" key="4">
    <source>
        <dbReference type="SAM" id="Coils"/>
    </source>
</evidence>
<organism evidence="8 9">
    <name type="scientific">Stylonychia lemnae</name>
    <name type="common">Ciliate</name>
    <dbReference type="NCBI Taxonomy" id="5949"/>
    <lineage>
        <taxon>Eukaryota</taxon>
        <taxon>Sar</taxon>
        <taxon>Alveolata</taxon>
        <taxon>Ciliophora</taxon>
        <taxon>Intramacronucleata</taxon>
        <taxon>Spirotrichea</taxon>
        <taxon>Stichotrichia</taxon>
        <taxon>Sporadotrichida</taxon>
        <taxon>Oxytrichidae</taxon>
        <taxon>Stylonychinae</taxon>
        <taxon>Stylonychia</taxon>
    </lineage>
</organism>
<dbReference type="InParanoid" id="A0A078AHP9"/>
<dbReference type="Pfam" id="PF00515">
    <property type="entry name" value="TPR_1"/>
    <property type="match status" value="3"/>
</dbReference>
<evidence type="ECO:0000259" key="6">
    <source>
        <dbReference type="PROSITE" id="PS50076"/>
    </source>
</evidence>
<dbReference type="InterPro" id="IPR011992">
    <property type="entry name" value="EF-hand-dom_pair"/>
</dbReference>
<dbReference type="PROSITE" id="PS50076">
    <property type="entry name" value="DNAJ_2"/>
    <property type="match status" value="1"/>
</dbReference>
<keyword evidence="9" id="KW-1185">Reference proteome</keyword>
<dbReference type="InterPro" id="IPR011990">
    <property type="entry name" value="TPR-like_helical_dom_sf"/>
</dbReference>
<dbReference type="OrthoDB" id="10260307at2759"/>
<feature type="coiled-coil region" evidence="4">
    <location>
        <begin position="1044"/>
        <end position="1082"/>
    </location>
</feature>
<dbReference type="SMART" id="SM00054">
    <property type="entry name" value="EFh"/>
    <property type="match status" value="2"/>
</dbReference>
<dbReference type="PROSITE" id="PS50005">
    <property type="entry name" value="TPR"/>
    <property type="match status" value="3"/>
</dbReference>
<dbReference type="InterPro" id="IPR036869">
    <property type="entry name" value="J_dom_sf"/>
</dbReference>
<evidence type="ECO:0000313" key="9">
    <source>
        <dbReference type="Proteomes" id="UP000039865"/>
    </source>
</evidence>
<dbReference type="PANTHER" id="PTHR45188:SF2">
    <property type="entry name" value="DNAJ HOMOLOG SUBFAMILY C MEMBER 7"/>
    <property type="match status" value="1"/>
</dbReference>
<dbReference type="SUPFAM" id="SSF46565">
    <property type="entry name" value="Chaperone J-domain"/>
    <property type="match status" value="1"/>
</dbReference>
<feature type="repeat" description="TPR" evidence="3">
    <location>
        <begin position="5"/>
        <end position="38"/>
    </location>
</feature>
<dbReference type="PROSITE" id="PS50293">
    <property type="entry name" value="TPR_REGION"/>
    <property type="match status" value="1"/>
</dbReference>
<dbReference type="PROSITE" id="PS50222">
    <property type="entry name" value="EF_HAND_2"/>
    <property type="match status" value="2"/>
</dbReference>
<dbReference type="Gene3D" id="1.10.238.10">
    <property type="entry name" value="EF-hand"/>
    <property type="match status" value="2"/>
</dbReference>
<feature type="domain" description="J" evidence="6">
    <location>
        <begin position="355"/>
        <end position="424"/>
    </location>
</feature>
<dbReference type="Pfam" id="PF13181">
    <property type="entry name" value="TPR_8"/>
    <property type="match status" value="1"/>
</dbReference>
<dbReference type="Pfam" id="PF00226">
    <property type="entry name" value="DnaJ"/>
    <property type="match status" value="1"/>
</dbReference>
<evidence type="ECO:0000256" key="2">
    <source>
        <dbReference type="ARBA" id="ARBA00022803"/>
    </source>
</evidence>
<feature type="compositionally biased region" description="Basic and acidic residues" evidence="5">
    <location>
        <begin position="1285"/>
        <end position="1297"/>
    </location>
</feature>
<dbReference type="InterPro" id="IPR019734">
    <property type="entry name" value="TPR_rpt"/>
</dbReference>
<feature type="repeat" description="TPR" evidence="3">
    <location>
        <begin position="272"/>
        <end position="305"/>
    </location>
</feature>
<dbReference type="SUPFAM" id="SSF48452">
    <property type="entry name" value="TPR-like"/>
    <property type="match status" value="2"/>
</dbReference>
<dbReference type="SMART" id="SM00028">
    <property type="entry name" value="TPR"/>
    <property type="match status" value="7"/>
</dbReference>